<dbReference type="InterPro" id="IPR052158">
    <property type="entry name" value="INH-QAR"/>
</dbReference>
<dbReference type="EC" id="4.2.1.-" evidence="2"/>
<feature type="domain" description="DJ-1/PfpI" evidence="1">
    <location>
        <begin position="7"/>
        <end position="186"/>
    </location>
</feature>
<proteinExistence type="predicted"/>
<dbReference type="Proteomes" id="UP001595729">
    <property type="component" value="Unassembled WGS sequence"/>
</dbReference>
<sequence>MTRPFGIAILAFDDVEALDLAGPYEVFTTAARMAARPEAAGWPGQPVAAGWQVDCVARTRAPVRARAGLQVLPTRDFSDETPVDLLIVPGGLVDAAAHCPDTLAWVRRTSAQASLTASVCTGVFVLAAAGVVSTHRVTTHWEDLDDLRRQWPLLDVADGVRWVEDGHVFSSAGISAGIDLSLHLVARLTCPELAERTARQMDYRWMSRPD</sequence>
<reference evidence="3" key="1">
    <citation type="journal article" date="2019" name="Int. J. Syst. Evol. Microbiol.">
        <title>The Global Catalogue of Microorganisms (GCM) 10K type strain sequencing project: providing services to taxonomists for standard genome sequencing and annotation.</title>
        <authorList>
            <consortium name="The Broad Institute Genomics Platform"/>
            <consortium name="The Broad Institute Genome Sequencing Center for Infectious Disease"/>
            <person name="Wu L."/>
            <person name="Ma J."/>
        </authorList>
    </citation>
    <scope>NUCLEOTIDE SEQUENCE [LARGE SCALE GENOMIC DNA]</scope>
    <source>
        <strain evidence="3">KCTC 42501</strain>
    </source>
</reference>
<dbReference type="EMBL" id="JBHRXX010000002">
    <property type="protein sequence ID" value="MFC3682878.1"/>
    <property type="molecule type" value="Genomic_DNA"/>
</dbReference>
<dbReference type="PANTHER" id="PTHR43130:SF14">
    <property type="entry name" value="DJ-1_PFPI DOMAIN-CONTAINING PROTEIN"/>
    <property type="match status" value="1"/>
</dbReference>
<dbReference type="Pfam" id="PF01965">
    <property type="entry name" value="DJ-1_PfpI"/>
    <property type="match status" value="1"/>
</dbReference>
<comment type="caution">
    <text evidence="2">The sequence shown here is derived from an EMBL/GenBank/DDBJ whole genome shotgun (WGS) entry which is preliminary data.</text>
</comment>
<accession>A0ABV7VZ92</accession>
<evidence type="ECO:0000313" key="2">
    <source>
        <dbReference type="EMBL" id="MFC3682878.1"/>
    </source>
</evidence>
<name>A0ABV7VZ92_9BURK</name>
<organism evidence="2 3">
    <name type="scientific">Hydrogenophaga luteola</name>
    <dbReference type="NCBI Taxonomy" id="1591122"/>
    <lineage>
        <taxon>Bacteria</taxon>
        <taxon>Pseudomonadati</taxon>
        <taxon>Pseudomonadota</taxon>
        <taxon>Betaproteobacteria</taxon>
        <taxon>Burkholderiales</taxon>
        <taxon>Comamonadaceae</taxon>
        <taxon>Hydrogenophaga</taxon>
    </lineage>
</organism>
<dbReference type="RefSeq" id="WP_382171474.1">
    <property type="nucleotide sequence ID" value="NZ_JBHRXX010000002.1"/>
</dbReference>
<protein>
    <submittedName>
        <fullName evidence="2">DJ-1/PfpI family protein</fullName>
        <ecNumber evidence="2">4.2.1.-</ecNumber>
    </submittedName>
</protein>
<gene>
    <name evidence="2" type="ORF">ACFOPI_04690</name>
</gene>
<evidence type="ECO:0000313" key="3">
    <source>
        <dbReference type="Proteomes" id="UP001595729"/>
    </source>
</evidence>
<dbReference type="InterPro" id="IPR029062">
    <property type="entry name" value="Class_I_gatase-like"/>
</dbReference>
<keyword evidence="2" id="KW-0456">Lyase</keyword>
<dbReference type="InterPro" id="IPR002818">
    <property type="entry name" value="DJ-1/PfpI"/>
</dbReference>
<dbReference type="CDD" id="cd03139">
    <property type="entry name" value="GATase1_PfpI_2"/>
    <property type="match status" value="1"/>
</dbReference>
<dbReference type="Gene3D" id="3.40.50.880">
    <property type="match status" value="1"/>
</dbReference>
<keyword evidence="3" id="KW-1185">Reference proteome</keyword>
<dbReference type="PANTHER" id="PTHR43130">
    <property type="entry name" value="ARAC-FAMILY TRANSCRIPTIONAL REGULATOR"/>
    <property type="match status" value="1"/>
</dbReference>
<evidence type="ECO:0000259" key="1">
    <source>
        <dbReference type="Pfam" id="PF01965"/>
    </source>
</evidence>
<dbReference type="SUPFAM" id="SSF52317">
    <property type="entry name" value="Class I glutamine amidotransferase-like"/>
    <property type="match status" value="1"/>
</dbReference>
<dbReference type="GO" id="GO:0016829">
    <property type="term" value="F:lyase activity"/>
    <property type="evidence" value="ECO:0007669"/>
    <property type="project" value="UniProtKB-KW"/>
</dbReference>